<dbReference type="AlphaFoldDB" id="A0A951QFS5"/>
<dbReference type="GO" id="GO:0016747">
    <property type="term" value="F:acyltransferase activity, transferring groups other than amino-acyl groups"/>
    <property type="evidence" value="ECO:0007669"/>
    <property type="project" value="InterPro"/>
</dbReference>
<evidence type="ECO:0000313" key="3">
    <source>
        <dbReference type="Proteomes" id="UP000757435"/>
    </source>
</evidence>
<evidence type="ECO:0000313" key="2">
    <source>
        <dbReference type="EMBL" id="MBW4662232.1"/>
    </source>
</evidence>
<feature type="domain" description="N-acetyltransferase" evidence="1">
    <location>
        <begin position="377"/>
        <end position="494"/>
    </location>
</feature>
<dbReference type="InterPro" id="IPR016181">
    <property type="entry name" value="Acyl_CoA_acyltransferase"/>
</dbReference>
<comment type="caution">
    <text evidence="2">The sequence shown here is derived from an EMBL/GenBank/DDBJ whole genome shotgun (WGS) entry which is preliminary data.</text>
</comment>
<dbReference type="SUPFAM" id="SSF55729">
    <property type="entry name" value="Acyl-CoA N-acyltransferases (Nat)"/>
    <property type="match status" value="1"/>
</dbReference>
<dbReference type="PROSITE" id="PS51186">
    <property type="entry name" value="GNAT"/>
    <property type="match status" value="1"/>
</dbReference>
<dbReference type="EMBL" id="JAHHHD010000063">
    <property type="protein sequence ID" value="MBW4662232.1"/>
    <property type="molecule type" value="Genomic_DNA"/>
</dbReference>
<sequence length="494" mass="54268">MLGSPDLAAWLQQAQIGLAFTTYQTNRLFLVGSKAEGLTVNERLFDKPMGLYAQADTGSAQPSQRLYMSTRYQIWQFENRLMPEERHQGGDRLYVPSQSYTTGDLNVHDVVLDNQQNLLFVNTDFSCLARLQPGYSFAPVWQPPFISKLAAEDRCHLNGLAMVEGKATYVTACSATDSAAGWRDHRVGGGIVMHVPSSEIIATGLSMPHSPRWYNGKLWLLNSGTGELGYLDGTKFVPIAFCPGFVRGLAFWNNVAIVGLSKLRSRSLGGLPLEERLAAQGAEPQCGLMMIDLNTGETLHWLHLDGVVEELFDVVVLPGVSQPRAIGLQNEDIERLVTFPGSNGLVITKPTVKRPGREAVPRSGLPQSAAALAPQSQEFDPAAIKYQRVYHLNADNLLPYEAFTYPSLQTRWQTQPQRGELLGVSAAVNGEMVGLAIAELLPDQTAELLSLYVLPSCRQQGIEAQLVKHLERSLAEQTEGKGQMKPLANLENLQ</sequence>
<dbReference type="Pfam" id="PF00583">
    <property type="entry name" value="Acetyltransf_1"/>
    <property type="match status" value="1"/>
</dbReference>
<dbReference type="Pfam" id="PF16261">
    <property type="entry name" value="DUF4915"/>
    <property type="match status" value="1"/>
</dbReference>
<dbReference type="SUPFAM" id="SSF63825">
    <property type="entry name" value="YWTD domain"/>
    <property type="match status" value="1"/>
</dbReference>
<organism evidence="2 3">
    <name type="scientific">Drouetiella hepatica Uher 2000/2452</name>
    <dbReference type="NCBI Taxonomy" id="904376"/>
    <lineage>
        <taxon>Bacteria</taxon>
        <taxon>Bacillati</taxon>
        <taxon>Cyanobacteriota</taxon>
        <taxon>Cyanophyceae</taxon>
        <taxon>Oculatellales</taxon>
        <taxon>Oculatellaceae</taxon>
        <taxon>Drouetiella</taxon>
    </lineage>
</organism>
<dbReference type="InterPro" id="IPR017481">
    <property type="entry name" value="CHP03032"/>
</dbReference>
<dbReference type="Proteomes" id="UP000757435">
    <property type="component" value="Unassembled WGS sequence"/>
</dbReference>
<dbReference type="InterPro" id="IPR000182">
    <property type="entry name" value="GNAT_dom"/>
</dbReference>
<name>A0A951QFS5_9CYAN</name>
<dbReference type="CDD" id="cd04301">
    <property type="entry name" value="NAT_SF"/>
    <property type="match status" value="1"/>
</dbReference>
<accession>A0A951QFS5</accession>
<reference evidence="2" key="2">
    <citation type="journal article" date="2022" name="Microbiol. Resour. Announc.">
        <title>Metagenome Sequencing to Explore Phylogenomics of Terrestrial Cyanobacteria.</title>
        <authorList>
            <person name="Ward R.D."/>
            <person name="Stajich J.E."/>
            <person name="Johansen J.R."/>
            <person name="Huntemann M."/>
            <person name="Clum A."/>
            <person name="Foster B."/>
            <person name="Foster B."/>
            <person name="Roux S."/>
            <person name="Palaniappan K."/>
            <person name="Varghese N."/>
            <person name="Mukherjee S."/>
            <person name="Reddy T.B.K."/>
            <person name="Daum C."/>
            <person name="Copeland A."/>
            <person name="Chen I.A."/>
            <person name="Ivanova N.N."/>
            <person name="Kyrpides N.C."/>
            <person name="Shapiro N."/>
            <person name="Eloe-Fadrosh E.A."/>
            <person name="Pietrasiak N."/>
        </authorList>
    </citation>
    <scope>NUCLEOTIDE SEQUENCE</scope>
    <source>
        <strain evidence="2">UHER 2000/2452</strain>
    </source>
</reference>
<proteinExistence type="predicted"/>
<reference evidence="2" key="1">
    <citation type="submission" date="2021-05" db="EMBL/GenBank/DDBJ databases">
        <authorList>
            <person name="Pietrasiak N."/>
            <person name="Ward R."/>
            <person name="Stajich J.E."/>
            <person name="Kurbessoian T."/>
        </authorList>
    </citation>
    <scope>NUCLEOTIDE SEQUENCE</scope>
    <source>
        <strain evidence="2">UHER 2000/2452</strain>
    </source>
</reference>
<gene>
    <name evidence="2" type="ORF">KME15_26565</name>
</gene>
<evidence type="ECO:0000259" key="1">
    <source>
        <dbReference type="PROSITE" id="PS51186"/>
    </source>
</evidence>
<dbReference type="Gene3D" id="3.40.630.30">
    <property type="match status" value="1"/>
</dbReference>
<protein>
    <submittedName>
        <fullName evidence="2">TIGR03032 family protein</fullName>
    </submittedName>
</protein>
<dbReference type="NCBIfam" id="TIGR03032">
    <property type="entry name" value="TIGR03032 family protein"/>
    <property type="match status" value="1"/>
</dbReference>